<dbReference type="GO" id="GO:0009279">
    <property type="term" value="C:cell outer membrane"/>
    <property type="evidence" value="ECO:0007669"/>
    <property type="project" value="UniProtKB-SubCell"/>
</dbReference>
<dbReference type="OrthoDB" id="1264254at2"/>
<gene>
    <name evidence="5" type="ORF">ULMA_20350</name>
</gene>
<sequence>MNTDSLNKRANTIPYLFQISIALFGLLLTVPAIAQTDDDDPLGTEVVNIVKPYTPTISDAFKIKETPQLNDSVSTQKQPVTYNIFSVPVASTFTPAKGKAATVEKAKKVKLYDNYATLGFGNYTTGLAELYSNFQLSRTDNAGIFFKHNSAQGDIDGIRADANFMDTQLDLNYTSRQRDAAYRIDAGIEHQMYNWYGINDTFNFLTDDEVESLDVAQNYFSGYLGGSISMEDSFFNKVSAKVRYLADSYETSELNAIIKPEFAFPIAENDFKVGVDINYLSGSFYEGLFTPGTINYSHLNAGVLPSLSVVRDDLSLKLGVNAYVNLDTENSETNIYISPNVSASYRVVDELLIAYAGVEGGLKQNTFYDFKEVNPFISPTLNLKPTSTLYDAFGGVKGKLTNAVAYNLRAGYKRELDKAFFVSNPFSTQLDTEGYKFGNSFDVVYDDTNTLSVFGELKTELSQNITIGVNATFNSYSTDVLLEAYNAPSLQATLFSTFNITEQLYGGVSVFYVGEREDLNSDIASNILEPSVTLDGYVDLNAHLGYRINDRLTVFAKGSNLIGDNYEKWYNYDVQGIQILGGATYKFDW</sequence>
<keyword evidence="4" id="KW-0812">Transmembrane</keyword>
<feature type="transmembrane region" description="Helical" evidence="4">
    <location>
        <begin position="12"/>
        <end position="34"/>
    </location>
</feature>
<keyword evidence="3" id="KW-0998">Cell outer membrane</keyword>
<evidence type="ECO:0000256" key="1">
    <source>
        <dbReference type="ARBA" id="ARBA00004442"/>
    </source>
</evidence>
<proteinExistence type="predicted"/>
<dbReference type="EMBL" id="BKCG01000005">
    <property type="protein sequence ID" value="GER59927.1"/>
    <property type="molecule type" value="Genomic_DNA"/>
</dbReference>
<dbReference type="Gene3D" id="2.40.170.20">
    <property type="entry name" value="TonB-dependent receptor, beta-barrel domain"/>
    <property type="match status" value="1"/>
</dbReference>
<evidence type="ECO:0000256" key="2">
    <source>
        <dbReference type="ARBA" id="ARBA00023136"/>
    </source>
</evidence>
<evidence type="ECO:0000313" key="6">
    <source>
        <dbReference type="Proteomes" id="UP000326509"/>
    </source>
</evidence>
<reference evidence="5 6" key="1">
    <citation type="submission" date="2019-08" db="EMBL/GenBank/DDBJ databases">
        <title>Draft genome sequence of Ulvibacter marinus type strain NBRC 109484.</title>
        <authorList>
            <person name="Kawano K."/>
            <person name="Ushijima N."/>
            <person name="Kihara M."/>
            <person name="Itoh H."/>
        </authorList>
    </citation>
    <scope>NUCLEOTIDE SEQUENCE [LARGE SCALE GENOMIC DNA]</scope>
    <source>
        <strain evidence="5 6">NBRC 109484</strain>
    </source>
</reference>
<dbReference type="AlphaFoldDB" id="A0A5J4J625"/>
<dbReference type="Proteomes" id="UP000326509">
    <property type="component" value="Unassembled WGS sequence"/>
</dbReference>
<organism evidence="5 6">
    <name type="scientific">Patiriisocius marinus</name>
    <dbReference type="NCBI Taxonomy" id="1397112"/>
    <lineage>
        <taxon>Bacteria</taxon>
        <taxon>Pseudomonadati</taxon>
        <taxon>Bacteroidota</taxon>
        <taxon>Flavobacteriia</taxon>
        <taxon>Flavobacteriales</taxon>
        <taxon>Flavobacteriaceae</taxon>
        <taxon>Patiriisocius</taxon>
    </lineage>
</organism>
<evidence type="ECO:0000313" key="5">
    <source>
        <dbReference type="EMBL" id="GER59927.1"/>
    </source>
</evidence>
<keyword evidence="4" id="KW-1133">Transmembrane helix</keyword>
<comment type="caution">
    <text evidence="5">The sequence shown here is derived from an EMBL/GenBank/DDBJ whole genome shotgun (WGS) entry which is preliminary data.</text>
</comment>
<name>A0A5J4J625_9FLAO</name>
<dbReference type="SUPFAM" id="SSF56935">
    <property type="entry name" value="Porins"/>
    <property type="match status" value="1"/>
</dbReference>
<comment type="subcellular location">
    <subcellularLocation>
        <location evidence="1">Cell outer membrane</location>
    </subcellularLocation>
</comment>
<evidence type="ECO:0000256" key="4">
    <source>
        <dbReference type="SAM" id="Phobius"/>
    </source>
</evidence>
<keyword evidence="2 4" id="KW-0472">Membrane</keyword>
<protein>
    <submittedName>
        <fullName evidence="5">Uncharacterized protein</fullName>
    </submittedName>
</protein>
<accession>A0A5J4J625</accession>
<dbReference type="InterPro" id="IPR036942">
    <property type="entry name" value="Beta-barrel_TonB_sf"/>
</dbReference>
<keyword evidence="6" id="KW-1185">Reference proteome</keyword>
<evidence type="ECO:0000256" key="3">
    <source>
        <dbReference type="ARBA" id="ARBA00023237"/>
    </source>
</evidence>
<dbReference type="RefSeq" id="WP_151674391.1">
    <property type="nucleotide sequence ID" value="NZ_BKCG01000005.1"/>
</dbReference>